<evidence type="ECO:0000256" key="5">
    <source>
        <dbReference type="ARBA" id="ARBA00022516"/>
    </source>
</evidence>
<evidence type="ECO:0000256" key="11">
    <source>
        <dbReference type="ARBA" id="ARBA00023098"/>
    </source>
</evidence>
<comment type="subcellular location">
    <subcellularLocation>
        <location evidence="1 16">Endoplasmic reticulum membrane</location>
        <topology evidence="1 16">Multi-pass membrane protein</topology>
    </subcellularLocation>
</comment>
<dbReference type="EnsemblMetazoa" id="G10828.1">
    <property type="protein sequence ID" value="G10828.1:cds"/>
    <property type="gene ID" value="G10828"/>
</dbReference>
<keyword evidence="11 16" id="KW-0443">Lipid metabolism</keyword>
<name>A0A8W8HS56_MAGGI</name>
<dbReference type="PANTHER" id="PTHR11035:SF35">
    <property type="entry name" value="VERY-LONG-CHAIN (3R)-3-HYDROXYACYL-COA DEHYDRATASE"/>
    <property type="match status" value="1"/>
</dbReference>
<evidence type="ECO:0000256" key="13">
    <source>
        <dbReference type="ARBA" id="ARBA00023160"/>
    </source>
</evidence>
<evidence type="ECO:0000256" key="15">
    <source>
        <dbReference type="ARBA" id="ARBA00025733"/>
    </source>
</evidence>
<dbReference type="GO" id="GO:0005789">
    <property type="term" value="C:endoplasmic reticulum membrane"/>
    <property type="evidence" value="ECO:0007669"/>
    <property type="project" value="UniProtKB-SubCell"/>
</dbReference>
<evidence type="ECO:0000256" key="4">
    <source>
        <dbReference type="ARBA" id="ARBA00013122"/>
    </source>
</evidence>
<evidence type="ECO:0000256" key="1">
    <source>
        <dbReference type="ARBA" id="ARBA00004477"/>
    </source>
</evidence>
<evidence type="ECO:0000256" key="14">
    <source>
        <dbReference type="ARBA" id="ARBA00023239"/>
    </source>
</evidence>
<feature type="domain" description="CS" evidence="17">
    <location>
        <begin position="7"/>
        <end position="98"/>
    </location>
</feature>
<dbReference type="Gene3D" id="2.60.40.790">
    <property type="match status" value="1"/>
</dbReference>
<sequence>MAEPGERLSPFVYWGQKTDHISLKIDLKDVVDPIVDLTEDGLKFKADGIGIRGHNSYELDIEFYHPVDPDKSRYRVLDRCIDFHIQKKGDGEVWPRLTWKKINHPWLKIDFDKVAYEDESEEDNQPENDMSQEEVLKQLEKELDLDSAGEPDVPDFKTMYLFMYNLFQFVGFTFISCVLIVNFLRNKEEAITSGFQLVGNPLMVCQTAAIMEILHPMLGLVKSGALAPLMQVLGRNFILFVIILHEENIQSAPLVFFLLLTWSLIEVVRYPFYMLAVLDKKIYVVTWLRYTLWMPLYPVGIFLEGAVVIMSIPLYEMSQRFCLSLPNNANMAFYLPWLLYAYPPILLIAGYTMLTYMHNQRRKVIGGVTTSKSKKSS</sequence>
<dbReference type="EnsemblMetazoa" id="G10828.3">
    <property type="protein sequence ID" value="G10828.3:cds"/>
    <property type="gene ID" value="G10828"/>
</dbReference>
<evidence type="ECO:0000256" key="6">
    <source>
        <dbReference type="ARBA" id="ARBA00022692"/>
    </source>
</evidence>
<evidence type="ECO:0000259" key="17">
    <source>
        <dbReference type="PROSITE" id="PS51203"/>
    </source>
</evidence>
<dbReference type="AlphaFoldDB" id="A0A8W8HS56"/>
<dbReference type="InterPro" id="IPR008978">
    <property type="entry name" value="HSP20-like_chaperone"/>
</dbReference>
<evidence type="ECO:0000256" key="9">
    <source>
        <dbReference type="ARBA" id="ARBA00022989"/>
    </source>
</evidence>
<evidence type="ECO:0000313" key="18">
    <source>
        <dbReference type="EnsemblMetazoa" id="G10828.1:cds"/>
    </source>
</evidence>
<comment type="function">
    <text evidence="16">Catalyzes the third of the four reactions of the long-chain fatty acids elongation cycle. This endoplasmic reticulum-bound enzymatic process, allows the addition of two carbons to the chain of long- and very long-chain fatty acids/VLCFAs per cycle. This enzyme catalyzes the dehydration of the 3-hydroxyacyl-CoA intermediate into trans-2,3-enoyl-CoA, within each cycle of fatty acid elongation. Thereby, it participates to the production of VLCFAs of different chain lengths that are involved in multiple biological processes as precursors of membrane lipids and lipid mediators.</text>
</comment>
<dbReference type="FunFam" id="2.60.40.790:FF:000013">
    <property type="entry name" value="Very-long-chain (3R)-3-hydroxyacyl-CoA dehydratase"/>
    <property type="match status" value="1"/>
</dbReference>
<comment type="catalytic activity">
    <reaction evidence="16">
        <text>a very-long-chain (3R)-3-hydroxyacyl-CoA = a very-long-chain (2E)-enoyl-CoA + H2O</text>
        <dbReference type="Rhea" id="RHEA:45812"/>
        <dbReference type="ChEBI" id="CHEBI:15377"/>
        <dbReference type="ChEBI" id="CHEBI:83728"/>
        <dbReference type="ChEBI" id="CHEBI:85440"/>
        <dbReference type="EC" id="4.2.1.134"/>
    </reaction>
</comment>
<evidence type="ECO:0000256" key="12">
    <source>
        <dbReference type="ARBA" id="ARBA00023136"/>
    </source>
</evidence>
<keyword evidence="7 16" id="KW-0256">Endoplasmic reticulum</keyword>
<organism evidence="18 19">
    <name type="scientific">Magallana gigas</name>
    <name type="common">Pacific oyster</name>
    <name type="synonym">Crassostrea gigas</name>
    <dbReference type="NCBI Taxonomy" id="29159"/>
    <lineage>
        <taxon>Eukaryota</taxon>
        <taxon>Metazoa</taxon>
        <taxon>Spiralia</taxon>
        <taxon>Lophotrochozoa</taxon>
        <taxon>Mollusca</taxon>
        <taxon>Bivalvia</taxon>
        <taxon>Autobranchia</taxon>
        <taxon>Pteriomorphia</taxon>
        <taxon>Ostreida</taxon>
        <taxon>Ostreoidea</taxon>
        <taxon>Ostreidae</taxon>
        <taxon>Magallana</taxon>
    </lineage>
</organism>
<dbReference type="PANTHER" id="PTHR11035">
    <property type="entry name" value="VERY-LONG-CHAIN (3R)-3-HYDROXYACYL-COA DEHYDRATASE"/>
    <property type="match status" value="1"/>
</dbReference>
<dbReference type="GO" id="GO:0030497">
    <property type="term" value="P:fatty acid elongation"/>
    <property type="evidence" value="ECO:0007669"/>
    <property type="project" value="TreeGrafter"/>
</dbReference>
<evidence type="ECO:0000256" key="16">
    <source>
        <dbReference type="RuleBase" id="RU363109"/>
    </source>
</evidence>
<dbReference type="SUPFAM" id="SSF49764">
    <property type="entry name" value="HSP20-like chaperones"/>
    <property type="match status" value="1"/>
</dbReference>
<keyword evidence="9 16" id="KW-1133">Transmembrane helix</keyword>
<feature type="transmembrane region" description="Helical" evidence="16">
    <location>
        <begin position="166"/>
        <end position="184"/>
    </location>
</feature>
<feature type="transmembrane region" description="Helical" evidence="16">
    <location>
        <begin position="334"/>
        <end position="354"/>
    </location>
</feature>
<keyword evidence="10" id="KW-0175">Coiled coil</keyword>
<reference evidence="18" key="1">
    <citation type="submission" date="2022-08" db="UniProtKB">
        <authorList>
            <consortium name="EnsemblMetazoa"/>
        </authorList>
    </citation>
    <scope>IDENTIFICATION</scope>
    <source>
        <strain evidence="18">05x7-T-G4-1.051#20</strain>
    </source>
</reference>
<dbReference type="Pfam" id="PF04387">
    <property type="entry name" value="PTPLA"/>
    <property type="match status" value="1"/>
</dbReference>
<accession>A0A8W8HS56</accession>
<keyword evidence="19" id="KW-1185">Reference proteome</keyword>
<keyword evidence="5 16" id="KW-0444">Lipid biosynthesis</keyword>
<dbReference type="Pfam" id="PF04969">
    <property type="entry name" value="CS"/>
    <property type="match status" value="1"/>
</dbReference>
<keyword evidence="8 16" id="KW-0276">Fatty acid metabolism</keyword>
<evidence type="ECO:0000313" key="19">
    <source>
        <dbReference type="Proteomes" id="UP000005408"/>
    </source>
</evidence>
<keyword evidence="14 16" id="KW-0456">Lyase</keyword>
<comment type="similarity">
    <text evidence="15">Belongs to the p23/wos2 family.</text>
</comment>
<evidence type="ECO:0000256" key="3">
    <source>
        <dbReference type="ARBA" id="ARBA00007811"/>
    </source>
</evidence>
<keyword evidence="6 16" id="KW-0812">Transmembrane</keyword>
<dbReference type="Proteomes" id="UP000005408">
    <property type="component" value="Unassembled WGS sequence"/>
</dbReference>
<dbReference type="OMA" id="SYLVMSH"/>
<feature type="transmembrane region" description="Helical" evidence="16">
    <location>
        <begin position="256"/>
        <end position="278"/>
    </location>
</feature>
<dbReference type="CDD" id="cd06465">
    <property type="entry name" value="p23_hB-ind1_like"/>
    <property type="match status" value="1"/>
</dbReference>
<proteinExistence type="inferred from homology"/>
<dbReference type="GO" id="GO:0042761">
    <property type="term" value="P:very long-chain fatty acid biosynthetic process"/>
    <property type="evidence" value="ECO:0007669"/>
    <property type="project" value="TreeGrafter"/>
</dbReference>
<evidence type="ECO:0000256" key="8">
    <source>
        <dbReference type="ARBA" id="ARBA00022832"/>
    </source>
</evidence>
<dbReference type="InterPro" id="IPR007052">
    <property type="entry name" value="CS_dom"/>
</dbReference>
<dbReference type="InterPro" id="IPR007482">
    <property type="entry name" value="Tyr_Pase-like_PTPLA"/>
</dbReference>
<dbReference type="EC" id="4.2.1.134" evidence="4 16"/>
<keyword evidence="12 16" id="KW-0472">Membrane</keyword>
<feature type="transmembrane region" description="Helical" evidence="16">
    <location>
        <begin position="290"/>
        <end position="314"/>
    </location>
</feature>
<evidence type="ECO:0000256" key="7">
    <source>
        <dbReference type="ARBA" id="ARBA00022824"/>
    </source>
</evidence>
<dbReference type="GO" id="GO:0030148">
    <property type="term" value="P:sphingolipid biosynthetic process"/>
    <property type="evidence" value="ECO:0007669"/>
    <property type="project" value="TreeGrafter"/>
</dbReference>
<evidence type="ECO:0000256" key="2">
    <source>
        <dbReference type="ARBA" id="ARBA00005194"/>
    </source>
</evidence>
<protein>
    <recommendedName>
        <fullName evidence="4 16">Very-long-chain (3R)-3-hydroxyacyl-CoA dehydratase</fullName>
        <ecNumber evidence="4 16">4.2.1.134</ecNumber>
    </recommendedName>
</protein>
<dbReference type="GO" id="GO:0102158">
    <property type="term" value="F:very-long-chain (3R)-3-hydroxyacyl-CoA dehydratase activity"/>
    <property type="evidence" value="ECO:0007669"/>
    <property type="project" value="UniProtKB-EC"/>
</dbReference>
<dbReference type="PROSITE" id="PS51203">
    <property type="entry name" value="CS"/>
    <property type="match status" value="1"/>
</dbReference>
<comment type="pathway">
    <text evidence="2 16">Lipid metabolism; fatty acid biosynthesis.</text>
</comment>
<feature type="transmembrane region" description="Helical" evidence="16">
    <location>
        <begin position="190"/>
        <end position="214"/>
    </location>
</feature>
<comment type="similarity">
    <text evidence="3 16">Belongs to the very long-chain fatty acids dehydratase HACD family.</text>
</comment>
<dbReference type="OrthoDB" id="2157530at2759"/>
<keyword evidence="13 16" id="KW-0275">Fatty acid biosynthesis</keyword>
<evidence type="ECO:0000256" key="10">
    <source>
        <dbReference type="ARBA" id="ARBA00023054"/>
    </source>
</evidence>